<dbReference type="EMBL" id="KF901042">
    <property type="protein sequence ID" value="AIF15967.1"/>
    <property type="molecule type" value="Genomic_DNA"/>
</dbReference>
<proteinExistence type="predicted"/>
<reference evidence="1" key="1">
    <citation type="journal article" date="2014" name="Genome Biol. Evol.">
        <title>Pangenome evidence for extensive interdomain horizontal transfer affecting lineage core and shell genes in uncultured planktonic thaumarchaeota and euryarchaeota.</title>
        <authorList>
            <person name="Deschamps P."/>
            <person name="Zivanovic Y."/>
            <person name="Moreira D."/>
            <person name="Rodriguez-Valera F."/>
            <person name="Lopez-Garcia P."/>
        </authorList>
    </citation>
    <scope>NUCLEOTIDE SEQUENCE</scope>
</reference>
<dbReference type="AlphaFoldDB" id="A0A075HNH6"/>
<accession>A0A075HNH6</accession>
<sequence>MVHKYERRRGAAGASEENVRNIQRLASSLQRAVSTGRASRSQMRLIDRHLNRHLTTSVTNILHGLGSISSRTSNQSIKQRINEISLQLNEIVKMELEGYASLVNRDLSVDPIKIDMLVGVDEELSLGVAILEREVTRMNSKRILNVVGLTDLCEVAGEIGTSAKSRKAILAT</sequence>
<protein>
    <submittedName>
        <fullName evidence="1">Uncharacterized protein</fullName>
    </submittedName>
</protein>
<evidence type="ECO:0000313" key="1">
    <source>
        <dbReference type="EMBL" id="AIF15967.1"/>
    </source>
</evidence>
<name>A0A075HNH6_9ARCH</name>
<organism evidence="1">
    <name type="scientific">uncultured marine thaumarchaeote KM3_72_A09</name>
    <dbReference type="NCBI Taxonomy" id="1456261"/>
    <lineage>
        <taxon>Archaea</taxon>
        <taxon>Nitrososphaerota</taxon>
        <taxon>environmental samples</taxon>
    </lineage>
</organism>